<accession>W9QWG5</accession>
<reference evidence="3" key="1">
    <citation type="submission" date="2013-01" db="EMBL/GenBank/DDBJ databases">
        <title>Draft Genome Sequence of a Mulberry Tree, Morus notabilis C.K. Schneid.</title>
        <authorList>
            <person name="He N."/>
            <person name="Zhao S."/>
        </authorList>
    </citation>
    <scope>NUCLEOTIDE SEQUENCE</scope>
</reference>
<keyword evidence="1" id="KW-0812">Transmembrane</keyword>
<keyword evidence="3" id="KW-1185">Reference proteome</keyword>
<evidence type="ECO:0000256" key="1">
    <source>
        <dbReference type="SAM" id="Phobius"/>
    </source>
</evidence>
<dbReference type="EMBL" id="KE343883">
    <property type="protein sequence ID" value="EXB44928.1"/>
    <property type="molecule type" value="Genomic_DNA"/>
</dbReference>
<evidence type="ECO:0000313" key="3">
    <source>
        <dbReference type="Proteomes" id="UP000030645"/>
    </source>
</evidence>
<proteinExistence type="predicted"/>
<dbReference type="eggNOG" id="ENOG502R3Q2">
    <property type="taxonomic scope" value="Eukaryota"/>
</dbReference>
<keyword evidence="1" id="KW-1133">Transmembrane helix</keyword>
<sequence length="112" mass="12464">MAIPIATGFMPTIILGRRCLWRDAWWWYWLSLLDPQLYLMAYCCARRSLKLPIGWNFGYLGSSLPEGYLLLLVLCFVACLVPLGVAICGCKENYAGENGGDDDLVPAALCLV</sequence>
<name>W9QWG5_9ROSA</name>
<feature type="transmembrane region" description="Helical" evidence="1">
    <location>
        <begin position="66"/>
        <end position="87"/>
    </location>
</feature>
<dbReference type="AlphaFoldDB" id="W9QWG5"/>
<organism evidence="2 3">
    <name type="scientific">Morus notabilis</name>
    <dbReference type="NCBI Taxonomy" id="981085"/>
    <lineage>
        <taxon>Eukaryota</taxon>
        <taxon>Viridiplantae</taxon>
        <taxon>Streptophyta</taxon>
        <taxon>Embryophyta</taxon>
        <taxon>Tracheophyta</taxon>
        <taxon>Spermatophyta</taxon>
        <taxon>Magnoliopsida</taxon>
        <taxon>eudicotyledons</taxon>
        <taxon>Gunneridae</taxon>
        <taxon>Pentapetalae</taxon>
        <taxon>rosids</taxon>
        <taxon>fabids</taxon>
        <taxon>Rosales</taxon>
        <taxon>Moraceae</taxon>
        <taxon>Moreae</taxon>
        <taxon>Morus</taxon>
    </lineage>
</organism>
<evidence type="ECO:0000313" key="2">
    <source>
        <dbReference type="EMBL" id="EXB44928.1"/>
    </source>
</evidence>
<protein>
    <submittedName>
        <fullName evidence="2">Uncharacterized protein</fullName>
    </submittedName>
</protein>
<keyword evidence="1" id="KW-0472">Membrane</keyword>
<dbReference type="Proteomes" id="UP000030645">
    <property type="component" value="Unassembled WGS sequence"/>
</dbReference>
<gene>
    <name evidence="2" type="ORF">L484_026516</name>
</gene>